<accession>H1VE50</accession>
<name>H1VE50_COLHI</name>
<dbReference type="AlphaFoldDB" id="H1VE50"/>
<evidence type="ECO:0000313" key="1">
    <source>
        <dbReference type="EMBL" id="CCF38503.1"/>
    </source>
</evidence>
<dbReference type="HOGENOM" id="CLU_1478445_0_0_1"/>
<protein>
    <submittedName>
        <fullName evidence="1">Uncharacterized protein</fullName>
    </submittedName>
</protein>
<dbReference type="Proteomes" id="UP000007174">
    <property type="component" value="Unassembled WGS sequence"/>
</dbReference>
<sequence length="183" mass="20766">MNGQTSQAPQWDIGRAGDLGESDDFFLENGNKDWKWNEPWGDYMGNDMSITTANPVRFTVWLVIARKLVDGDFPAVIDRRVLPIKNQDPGALMANFDGQSRLDRQFRLRRCIKSYCPGNNPETHSVRGWRRMRSAGVFIITVPNSGFRWNAAAYGAKDFVGLTIAPILTNRLFVLKETRVSIK</sequence>
<gene>
    <name evidence="1" type="ORF">CH063_09581</name>
</gene>
<evidence type="ECO:0000313" key="2">
    <source>
        <dbReference type="Proteomes" id="UP000007174"/>
    </source>
</evidence>
<feature type="non-terminal residue" evidence="1">
    <location>
        <position position="183"/>
    </location>
</feature>
<dbReference type="EMBL" id="CACQ02003006">
    <property type="protein sequence ID" value="CCF38503.1"/>
    <property type="molecule type" value="Genomic_DNA"/>
</dbReference>
<reference evidence="2" key="1">
    <citation type="journal article" date="2012" name="Nat. Genet.">
        <title>Lifestyle transitions in plant pathogenic Colletotrichum fungi deciphered by genome and transcriptome analyses.</title>
        <authorList>
            <person name="O'Connell R.J."/>
            <person name="Thon M.R."/>
            <person name="Hacquard S."/>
            <person name="Amyotte S.G."/>
            <person name="Kleemann J."/>
            <person name="Torres M.F."/>
            <person name="Damm U."/>
            <person name="Buiate E.A."/>
            <person name="Epstein L."/>
            <person name="Alkan N."/>
            <person name="Altmueller J."/>
            <person name="Alvarado-Balderrama L."/>
            <person name="Bauser C.A."/>
            <person name="Becker C."/>
            <person name="Birren B.W."/>
            <person name="Chen Z."/>
            <person name="Choi J."/>
            <person name="Crouch J.A."/>
            <person name="Duvick J.P."/>
            <person name="Farman M.A."/>
            <person name="Gan P."/>
            <person name="Heiman D."/>
            <person name="Henrissat B."/>
            <person name="Howard R.J."/>
            <person name="Kabbage M."/>
            <person name="Koch C."/>
            <person name="Kracher B."/>
            <person name="Kubo Y."/>
            <person name="Law A.D."/>
            <person name="Lebrun M.-H."/>
            <person name="Lee Y.-H."/>
            <person name="Miyara I."/>
            <person name="Moore N."/>
            <person name="Neumann U."/>
            <person name="Nordstroem K."/>
            <person name="Panaccione D.G."/>
            <person name="Panstruga R."/>
            <person name="Place M."/>
            <person name="Proctor R.H."/>
            <person name="Prusky D."/>
            <person name="Rech G."/>
            <person name="Reinhardt R."/>
            <person name="Rollins J.A."/>
            <person name="Rounsley S."/>
            <person name="Schardl C.L."/>
            <person name="Schwartz D.C."/>
            <person name="Shenoy N."/>
            <person name="Shirasu K."/>
            <person name="Sikhakolli U.R."/>
            <person name="Stueber K."/>
            <person name="Sukno S.A."/>
            <person name="Sweigard J.A."/>
            <person name="Takano Y."/>
            <person name="Takahara H."/>
            <person name="Trail F."/>
            <person name="van der Does H.C."/>
            <person name="Voll L.M."/>
            <person name="Will I."/>
            <person name="Young S."/>
            <person name="Zeng Q."/>
            <person name="Zhang J."/>
            <person name="Zhou S."/>
            <person name="Dickman M.B."/>
            <person name="Schulze-Lefert P."/>
            <person name="Ver Loren van Themaat E."/>
            <person name="Ma L.-J."/>
            <person name="Vaillancourt L.J."/>
        </authorList>
    </citation>
    <scope>NUCLEOTIDE SEQUENCE [LARGE SCALE GENOMIC DNA]</scope>
    <source>
        <strain evidence="2">IMI 349063</strain>
    </source>
</reference>
<proteinExistence type="predicted"/>
<organism evidence="1 2">
    <name type="scientific">Colletotrichum higginsianum (strain IMI 349063)</name>
    <name type="common">Crucifer anthracnose fungus</name>
    <dbReference type="NCBI Taxonomy" id="759273"/>
    <lineage>
        <taxon>Eukaryota</taxon>
        <taxon>Fungi</taxon>
        <taxon>Dikarya</taxon>
        <taxon>Ascomycota</taxon>
        <taxon>Pezizomycotina</taxon>
        <taxon>Sordariomycetes</taxon>
        <taxon>Hypocreomycetidae</taxon>
        <taxon>Glomerellales</taxon>
        <taxon>Glomerellaceae</taxon>
        <taxon>Colletotrichum</taxon>
        <taxon>Colletotrichum destructivum species complex</taxon>
    </lineage>
</organism>